<dbReference type="PANTHER" id="PTHR21192:SF2">
    <property type="entry name" value="NADH DEHYDROGENASE [UBIQUINONE] 1 ALPHA SUBCOMPLEX ASSEMBLY FACTOR 3"/>
    <property type="match status" value="1"/>
</dbReference>
<dbReference type="CDD" id="cd00248">
    <property type="entry name" value="Mth938-like"/>
    <property type="match status" value="1"/>
</dbReference>
<dbReference type="InterPro" id="IPR036748">
    <property type="entry name" value="MTH938-like_sf"/>
</dbReference>
<proteinExistence type="predicted"/>
<keyword evidence="2" id="KW-1185">Reference proteome</keyword>
<gene>
    <name evidence="1" type="ORF">NK718_12495</name>
</gene>
<sequence>MSGGRRYEGFVPGRHIIDAYGNGGFRFADMSHRGSVLALPSGVRAWPVRAFSDLTPDAFAPVLAEAAEIRTLLLGTGAETVFLPEPLRALLRGAGIGIDAMHTGAAVRTYNVMLAEDRQVAAALIAVD</sequence>
<dbReference type="PANTHER" id="PTHR21192">
    <property type="entry name" value="NUCLEAR PROTEIN E3-3"/>
    <property type="match status" value="1"/>
</dbReference>
<dbReference type="SUPFAM" id="SSF64076">
    <property type="entry name" value="MTH938-like"/>
    <property type="match status" value="1"/>
</dbReference>
<dbReference type="Gene3D" id="3.40.1230.10">
    <property type="entry name" value="MTH938-like"/>
    <property type="match status" value="1"/>
</dbReference>
<reference evidence="1 2" key="1">
    <citation type="submission" date="2022-07" db="EMBL/GenBank/DDBJ databases">
        <authorList>
            <person name="Li W.-J."/>
            <person name="Deng Q.-Q."/>
        </authorList>
    </citation>
    <scope>NUCLEOTIDE SEQUENCE [LARGE SCALE GENOMIC DNA]</scope>
    <source>
        <strain evidence="1 2">SYSU M60028</strain>
    </source>
</reference>
<dbReference type="Proteomes" id="UP001205890">
    <property type="component" value="Unassembled WGS sequence"/>
</dbReference>
<dbReference type="InterPro" id="IPR007523">
    <property type="entry name" value="NDUFAF3/AAMDC"/>
</dbReference>
<dbReference type="Pfam" id="PF04430">
    <property type="entry name" value="DUF498"/>
    <property type="match status" value="1"/>
</dbReference>
<protein>
    <submittedName>
        <fullName evidence="1">MTH938/NDUFAF3 family protein</fullName>
    </submittedName>
</protein>
<comment type="caution">
    <text evidence="1">The sequence shown here is derived from an EMBL/GenBank/DDBJ whole genome shotgun (WGS) entry which is preliminary data.</text>
</comment>
<evidence type="ECO:0000313" key="1">
    <source>
        <dbReference type="EMBL" id="MCP8939338.1"/>
    </source>
</evidence>
<name>A0ABT1LEK8_9HYPH</name>
<evidence type="ECO:0000313" key="2">
    <source>
        <dbReference type="Proteomes" id="UP001205890"/>
    </source>
</evidence>
<dbReference type="EMBL" id="JANCLU010000011">
    <property type="protein sequence ID" value="MCP8939338.1"/>
    <property type="molecule type" value="Genomic_DNA"/>
</dbReference>
<dbReference type="RefSeq" id="WP_254742631.1">
    <property type="nucleotide sequence ID" value="NZ_JANCLU010000011.1"/>
</dbReference>
<organism evidence="1 2">
    <name type="scientific">Alsobacter ponti</name>
    <dbReference type="NCBI Taxonomy" id="2962936"/>
    <lineage>
        <taxon>Bacteria</taxon>
        <taxon>Pseudomonadati</taxon>
        <taxon>Pseudomonadota</taxon>
        <taxon>Alphaproteobacteria</taxon>
        <taxon>Hyphomicrobiales</taxon>
        <taxon>Alsobacteraceae</taxon>
        <taxon>Alsobacter</taxon>
    </lineage>
</organism>
<accession>A0ABT1LEK8</accession>